<dbReference type="Gene3D" id="3.60.15.10">
    <property type="entry name" value="Ribonuclease Z/Hydroxyacylglutathione hydrolase-like"/>
    <property type="match status" value="1"/>
</dbReference>
<proteinExistence type="inferred from homology"/>
<accession>A0A140L7R3</accession>
<dbReference type="NCBIfam" id="NF001911">
    <property type="entry name" value="PRK00685.1"/>
    <property type="match status" value="1"/>
</dbReference>
<dbReference type="Proteomes" id="UP000070456">
    <property type="component" value="Unassembled WGS sequence"/>
</dbReference>
<reference evidence="4 5" key="1">
    <citation type="submission" date="2015-12" db="EMBL/GenBank/DDBJ databases">
        <title>Draft genome sequence of the thermoanaerobe Thermotalea metallivorans, an isolate from the runoff channel of the Great Artesian Basin, Australia.</title>
        <authorList>
            <person name="Patel B.K."/>
        </authorList>
    </citation>
    <scope>NUCLEOTIDE SEQUENCE [LARGE SCALE GENOMIC DNA]</scope>
    <source>
        <strain evidence="4 5">B2-1</strain>
    </source>
</reference>
<comment type="caution">
    <text evidence="4">The sequence shown here is derived from an EMBL/GenBank/DDBJ whole genome shotgun (WGS) entry which is preliminary data.</text>
</comment>
<dbReference type="PATRIC" id="fig|520762.4.peg.1021"/>
<organism evidence="4 5">
    <name type="scientific">Thermotalea metallivorans</name>
    <dbReference type="NCBI Taxonomy" id="520762"/>
    <lineage>
        <taxon>Bacteria</taxon>
        <taxon>Bacillati</taxon>
        <taxon>Bacillota</taxon>
        <taxon>Clostridia</taxon>
        <taxon>Peptostreptococcales</taxon>
        <taxon>Thermotaleaceae</taxon>
        <taxon>Thermotalea</taxon>
    </lineage>
</organism>
<dbReference type="GO" id="GO:0016787">
    <property type="term" value="F:hydrolase activity"/>
    <property type="evidence" value="ECO:0007669"/>
    <property type="project" value="UniProtKB-UniRule"/>
</dbReference>
<evidence type="ECO:0000256" key="2">
    <source>
        <dbReference type="HAMAP-Rule" id="MF_00457"/>
    </source>
</evidence>
<evidence type="ECO:0000313" key="4">
    <source>
        <dbReference type="EMBL" id="KXG76588.1"/>
    </source>
</evidence>
<dbReference type="Pfam" id="PF12706">
    <property type="entry name" value="Lactamase_B_2"/>
    <property type="match status" value="1"/>
</dbReference>
<dbReference type="InterPro" id="IPR001279">
    <property type="entry name" value="Metallo-B-lactamas"/>
</dbReference>
<dbReference type="InterPro" id="IPR036866">
    <property type="entry name" value="RibonucZ/Hydroxyglut_hydro"/>
</dbReference>
<dbReference type="HAMAP" id="MF_00457">
    <property type="entry name" value="UPF0173"/>
    <property type="match status" value="1"/>
</dbReference>
<dbReference type="SMART" id="SM00849">
    <property type="entry name" value="Lactamase_B"/>
    <property type="match status" value="1"/>
</dbReference>
<keyword evidence="5" id="KW-1185">Reference proteome</keyword>
<dbReference type="SUPFAM" id="SSF56281">
    <property type="entry name" value="Metallo-hydrolase/oxidoreductase"/>
    <property type="match status" value="1"/>
</dbReference>
<dbReference type="STRING" id="520762.AN619_09130"/>
<evidence type="ECO:0000259" key="3">
    <source>
        <dbReference type="SMART" id="SM00849"/>
    </source>
</evidence>
<evidence type="ECO:0000313" key="5">
    <source>
        <dbReference type="Proteomes" id="UP000070456"/>
    </source>
</evidence>
<dbReference type="PANTHER" id="PTHR43546">
    <property type="entry name" value="UPF0173 METAL-DEPENDENT HYDROLASE MJ1163-RELATED"/>
    <property type="match status" value="1"/>
</dbReference>
<dbReference type="OrthoDB" id="9789133at2"/>
<evidence type="ECO:0000256" key="1">
    <source>
        <dbReference type="ARBA" id="ARBA00022801"/>
    </source>
</evidence>
<dbReference type="InterPro" id="IPR050114">
    <property type="entry name" value="UPF0173_UPF0282_UlaG_hydrolase"/>
</dbReference>
<comment type="similarity">
    <text evidence="2">Belongs to the UPF0173 family.</text>
</comment>
<keyword evidence="1 2" id="KW-0378">Hydrolase</keyword>
<dbReference type="InterPro" id="IPR022877">
    <property type="entry name" value="UPF0173"/>
</dbReference>
<dbReference type="AlphaFoldDB" id="A0A140L7R3"/>
<protein>
    <recommendedName>
        <fullName evidence="2">UPF0173 metal-dependent hydrolase AN619_09130</fullName>
    </recommendedName>
</protein>
<sequence>MKIQFLGHACFYVEEGNWKALIDPFISNNPQAPADPSAFGDISHIFVTHGHGDHLGDAALISNRSNATVITNYEIASYLGSKNVPTHPMHIGGRKKFDFGTVKMTPALHGSGIETVGGFIYGGNPCGFVIEVKGKKIYHAGDTGLTMDMKLLEIEHIDVAMLPIGGNFTMDIEDAFRAVEFIKPKKVIPMHYGTFPVIQADPAVFKERVKEAEVIILKPGDTYAF</sequence>
<dbReference type="RefSeq" id="WP_068555291.1">
    <property type="nucleotide sequence ID" value="NZ_LOEE01000026.1"/>
</dbReference>
<dbReference type="EMBL" id="LOEE01000026">
    <property type="protein sequence ID" value="KXG76588.1"/>
    <property type="molecule type" value="Genomic_DNA"/>
</dbReference>
<name>A0A140L7R3_9FIRM</name>
<dbReference type="PANTHER" id="PTHR43546:SF3">
    <property type="entry name" value="UPF0173 METAL-DEPENDENT HYDROLASE MJ1163"/>
    <property type="match status" value="1"/>
</dbReference>
<feature type="domain" description="Metallo-beta-lactamase" evidence="3">
    <location>
        <begin position="7"/>
        <end position="191"/>
    </location>
</feature>
<gene>
    <name evidence="4" type="ORF">AN619_09130</name>
</gene>